<evidence type="ECO:0000313" key="1">
    <source>
        <dbReference type="EMBL" id="KAI3438145.1"/>
    </source>
</evidence>
<comment type="caution">
    <text evidence="1">The sequence shown here is derived from an EMBL/GenBank/DDBJ whole genome shotgun (WGS) entry which is preliminary data.</text>
</comment>
<evidence type="ECO:0000313" key="2">
    <source>
        <dbReference type="Proteomes" id="UP001055712"/>
    </source>
</evidence>
<dbReference type="EMBL" id="SIDB01000001">
    <property type="protein sequence ID" value="KAI3438145.1"/>
    <property type="molecule type" value="Genomic_DNA"/>
</dbReference>
<keyword evidence="2" id="KW-1185">Reference proteome</keyword>
<dbReference type="PANTHER" id="PTHR43885">
    <property type="entry name" value="HALOACID DEHALOGENASE-LIKE HYDROLASE"/>
    <property type="match status" value="1"/>
</dbReference>
<accession>A0A9D4Z1S6</accession>
<protein>
    <submittedName>
        <fullName evidence="1">Uncharacterized protein</fullName>
    </submittedName>
</protein>
<dbReference type="SUPFAM" id="SSF56784">
    <property type="entry name" value="HAD-like"/>
    <property type="match status" value="1"/>
</dbReference>
<name>A0A9D4Z1S6_CHLVU</name>
<dbReference type="PANTHER" id="PTHR43885:SF1">
    <property type="entry name" value="SUPERFAMILY HYDROLASE, PUTATIVE (AFU_ORTHOLOGUE AFUA_4G13290)-RELATED"/>
    <property type="match status" value="1"/>
</dbReference>
<dbReference type="InterPro" id="IPR023198">
    <property type="entry name" value="PGP-like_dom2"/>
</dbReference>
<sequence>MTTLISFDVDGTLIHSVGQRANFLHKQAFTAAFAKVFDIDTNIDVVKHHGSTDALILLKVLRHHGISLEDGVAKLPLLKQAMIDHFLAHSKQAGEGLELLPGVLPLLNALAARPDVAVCLVTGNLEPIGWAKMDALGVRHLFTAPNFGGFSTDYCNPENLEQSWRDRAEFVRIAARKLTEQQSDCDIKARYHVGDAPMDVQAAVGGGANAVGVCTGIYTRQELCDAAPEAVVLEDLTDLAAVMATFELC</sequence>
<dbReference type="InterPro" id="IPR036412">
    <property type="entry name" value="HAD-like_sf"/>
</dbReference>
<dbReference type="Gene3D" id="3.40.50.1000">
    <property type="entry name" value="HAD superfamily/HAD-like"/>
    <property type="match status" value="1"/>
</dbReference>
<dbReference type="InterPro" id="IPR023214">
    <property type="entry name" value="HAD_sf"/>
</dbReference>
<organism evidence="1 2">
    <name type="scientific">Chlorella vulgaris</name>
    <name type="common">Green alga</name>
    <dbReference type="NCBI Taxonomy" id="3077"/>
    <lineage>
        <taxon>Eukaryota</taxon>
        <taxon>Viridiplantae</taxon>
        <taxon>Chlorophyta</taxon>
        <taxon>core chlorophytes</taxon>
        <taxon>Trebouxiophyceae</taxon>
        <taxon>Chlorellales</taxon>
        <taxon>Chlorellaceae</taxon>
        <taxon>Chlorella clade</taxon>
        <taxon>Chlorella</taxon>
    </lineage>
</organism>
<gene>
    <name evidence="1" type="ORF">D9Q98_000586</name>
</gene>
<dbReference type="Pfam" id="PF00702">
    <property type="entry name" value="Hydrolase"/>
    <property type="match status" value="1"/>
</dbReference>
<dbReference type="SFLD" id="SFLDS00003">
    <property type="entry name" value="Haloacid_Dehalogenase"/>
    <property type="match status" value="1"/>
</dbReference>
<dbReference type="Proteomes" id="UP001055712">
    <property type="component" value="Unassembled WGS sequence"/>
</dbReference>
<reference evidence="1" key="2">
    <citation type="submission" date="2020-11" db="EMBL/GenBank/DDBJ databases">
        <authorList>
            <person name="Cecchin M."/>
            <person name="Marcolungo L."/>
            <person name="Rossato M."/>
            <person name="Girolomoni L."/>
            <person name="Cosentino E."/>
            <person name="Cuine S."/>
            <person name="Li-Beisson Y."/>
            <person name="Delledonne M."/>
            <person name="Ballottari M."/>
        </authorList>
    </citation>
    <scope>NUCLEOTIDE SEQUENCE</scope>
    <source>
        <strain evidence="1">211/11P</strain>
        <tissue evidence="1">Whole cell</tissue>
    </source>
</reference>
<dbReference type="SFLD" id="SFLDG01129">
    <property type="entry name" value="C1.5:_HAD__Beta-PGM__Phosphata"/>
    <property type="match status" value="1"/>
</dbReference>
<reference evidence="1" key="1">
    <citation type="journal article" date="2019" name="Plant J.">
        <title>Chlorella vulgaris genome assembly and annotation reveals the molecular basis for metabolic acclimation to high light conditions.</title>
        <authorList>
            <person name="Cecchin M."/>
            <person name="Marcolungo L."/>
            <person name="Rossato M."/>
            <person name="Girolomoni L."/>
            <person name="Cosentino E."/>
            <person name="Cuine S."/>
            <person name="Li-Beisson Y."/>
            <person name="Delledonne M."/>
            <person name="Ballottari M."/>
        </authorList>
    </citation>
    <scope>NUCLEOTIDE SEQUENCE</scope>
    <source>
        <strain evidence="1">211/11P</strain>
    </source>
</reference>
<proteinExistence type="predicted"/>
<dbReference type="Gene3D" id="1.10.150.240">
    <property type="entry name" value="Putative phosphatase, domain 2"/>
    <property type="match status" value="1"/>
</dbReference>
<dbReference type="OrthoDB" id="40579at2759"/>
<dbReference type="AlphaFoldDB" id="A0A9D4Z1S6"/>